<gene>
    <name evidence="2" type="ORF">SCOCK_290011</name>
</gene>
<dbReference type="Proteomes" id="UP001152519">
    <property type="component" value="Unassembled WGS sequence"/>
</dbReference>
<feature type="transmembrane region" description="Helical" evidence="1">
    <location>
        <begin position="348"/>
        <end position="366"/>
    </location>
</feature>
<dbReference type="EMBL" id="CAJSLV010000058">
    <property type="protein sequence ID" value="CAG6394675.1"/>
    <property type="molecule type" value="Genomic_DNA"/>
</dbReference>
<feature type="transmembrane region" description="Helical" evidence="1">
    <location>
        <begin position="116"/>
        <end position="136"/>
    </location>
</feature>
<evidence type="ECO:0000256" key="1">
    <source>
        <dbReference type="SAM" id="Phobius"/>
    </source>
</evidence>
<keyword evidence="1" id="KW-0812">Transmembrane</keyword>
<feature type="transmembrane region" description="Helical" evidence="1">
    <location>
        <begin position="148"/>
        <end position="164"/>
    </location>
</feature>
<feature type="transmembrane region" description="Helical" evidence="1">
    <location>
        <begin position="399"/>
        <end position="418"/>
    </location>
</feature>
<evidence type="ECO:0000313" key="3">
    <source>
        <dbReference type="Proteomes" id="UP001152519"/>
    </source>
</evidence>
<protein>
    <submittedName>
        <fullName evidence="2">Type VII secretion integral membrane protein EccD</fullName>
    </submittedName>
</protein>
<dbReference type="RefSeq" id="WP_251491379.1">
    <property type="nucleotide sequence ID" value="NZ_CAJSLV010000058.1"/>
</dbReference>
<dbReference type="Pfam" id="PF08817">
    <property type="entry name" value="YukD"/>
    <property type="match status" value="1"/>
</dbReference>
<feature type="transmembrane region" description="Helical" evidence="1">
    <location>
        <begin position="176"/>
        <end position="194"/>
    </location>
</feature>
<feature type="transmembrane region" description="Helical" evidence="1">
    <location>
        <begin position="267"/>
        <end position="293"/>
    </location>
</feature>
<proteinExistence type="predicted"/>
<feature type="transmembrane region" description="Helical" evidence="1">
    <location>
        <begin position="439"/>
        <end position="462"/>
    </location>
</feature>
<feature type="transmembrane region" description="Helical" evidence="1">
    <location>
        <begin position="314"/>
        <end position="342"/>
    </location>
</feature>
<organism evidence="2 3">
    <name type="scientific">Actinacidiphila cocklensis</name>
    <dbReference type="NCBI Taxonomy" id="887465"/>
    <lineage>
        <taxon>Bacteria</taxon>
        <taxon>Bacillati</taxon>
        <taxon>Actinomycetota</taxon>
        <taxon>Actinomycetes</taxon>
        <taxon>Kitasatosporales</taxon>
        <taxon>Streptomycetaceae</taxon>
        <taxon>Actinacidiphila</taxon>
    </lineage>
</organism>
<dbReference type="InterPro" id="IPR024962">
    <property type="entry name" value="YukD-like"/>
</dbReference>
<name>A0A9W4DRD8_9ACTN</name>
<reference evidence="2" key="1">
    <citation type="submission" date="2021-05" db="EMBL/GenBank/DDBJ databases">
        <authorList>
            <person name="Arsene-Ploetze F."/>
        </authorList>
    </citation>
    <scope>NUCLEOTIDE SEQUENCE</scope>
    <source>
        <strain evidence="2">DSM 42138</strain>
    </source>
</reference>
<sequence>MDEHCRITVVGERRQVDLAVPADAPITTYVESLVQMCGQPQADVMPAAWSLAVAAQEPIAPERSLVQAGVVDGQVLYLRDMTAHEFDEPVVHDVAERVAEVAEGMLERGWTARTRVVTVAAAGMCWLLAVLVVSLLCGRISHRVVGDLTVTAGLVLPALAWVASERRWPLPWRLREAFAFAAVPLLALGARVTAVAEWSPGAEGPGGALTRGGFTLGALAVGALLGALIAYVAAFGVVTCTVLIAAAAAAGAGTLLALAGADGTQAAAVAAVCAFLLLTFSAQTASGVVGHVFRRQAARRGAGPEDEGEDRVAVAVAAARTLLVAWTWFLTAVAAAALVGLAASPSRYGVGLAACLGVALLLRAGGGRLAAEVVPVGASGAAGLCMVLVLGAGRLGWTGWTAPGAACLVAAGLLAYGFRNLMRGAGPLERARRGWPTSAASLLGAGGIALAVATFGVFGSILDVGQGL</sequence>
<feature type="transmembrane region" description="Helical" evidence="1">
    <location>
        <begin position="214"/>
        <end position="235"/>
    </location>
</feature>
<feature type="transmembrane region" description="Helical" evidence="1">
    <location>
        <begin position="242"/>
        <end position="261"/>
    </location>
</feature>
<keyword evidence="3" id="KW-1185">Reference proteome</keyword>
<dbReference type="Gene3D" id="3.10.20.90">
    <property type="entry name" value="Phosphatidylinositol 3-kinase Catalytic Subunit, Chain A, domain 1"/>
    <property type="match status" value="1"/>
</dbReference>
<keyword evidence="1" id="KW-0472">Membrane</keyword>
<feature type="transmembrane region" description="Helical" evidence="1">
    <location>
        <begin position="373"/>
        <end position="393"/>
    </location>
</feature>
<evidence type="ECO:0000313" key="2">
    <source>
        <dbReference type="EMBL" id="CAG6394675.1"/>
    </source>
</evidence>
<keyword evidence="1" id="KW-1133">Transmembrane helix</keyword>
<dbReference type="AlphaFoldDB" id="A0A9W4DRD8"/>
<accession>A0A9W4DRD8</accession>
<comment type="caution">
    <text evidence="2">The sequence shown here is derived from an EMBL/GenBank/DDBJ whole genome shotgun (WGS) entry which is preliminary data.</text>
</comment>